<dbReference type="InterPro" id="IPR049709">
    <property type="entry name" value="IniB-like_N"/>
</dbReference>
<reference evidence="1 2" key="1">
    <citation type="submission" date="2019-07" db="EMBL/GenBank/DDBJ databases">
        <title>New species of Amycolatopsis and Streptomyces.</title>
        <authorList>
            <person name="Duangmal K."/>
            <person name="Teo W.F.A."/>
            <person name="Lipun K."/>
        </authorList>
    </citation>
    <scope>NUCLEOTIDE SEQUENCE [LARGE SCALE GENOMIC DNA]</scope>
    <source>
        <strain evidence="1 2">JCM 30562</strain>
    </source>
</reference>
<evidence type="ECO:0000313" key="2">
    <source>
        <dbReference type="Proteomes" id="UP000318578"/>
    </source>
</evidence>
<sequence length="363" mass="34974">MSQPIQTLHDFVLNLITDDSFGTSFLSDPAGVLSGAGLGDVTGLDVQEVTSLVADHLPAPVADAVESGFAALPADVTGVNDLHCALAHLETVAAVAQDLPVSVAGLSPSTTFAGDAGGFTGAAALTGDLVQTSGSLAGSTGGLAGGALADTPAGAVTGAVAAATDSVAAGVQSPLGTYGVATDSLPLSVPSFGSVSDLGGTLDSDALTHGTSATAVAGGYVASGGEFAAAGIADNSATLAGHLSSVGDVAAQPVAAGGDELATHVASGADTLGDVVSHVPSVAAPAQLPADLPVHAVADLPQSLPTPDSVLPQVTHTVESTVSHAPLTDSVSHSSLIDSVHSALPDVGDLHTDLFHGDLPLGH</sequence>
<evidence type="ECO:0000313" key="1">
    <source>
        <dbReference type="EMBL" id="TVT17299.1"/>
    </source>
</evidence>
<dbReference type="EMBL" id="VJZA01000082">
    <property type="protein sequence ID" value="TVT17299.1"/>
    <property type="molecule type" value="Genomic_DNA"/>
</dbReference>
<keyword evidence="2" id="KW-1185">Reference proteome</keyword>
<dbReference type="AlphaFoldDB" id="A0A557ZZ59"/>
<dbReference type="RefSeq" id="WP_144643647.1">
    <property type="nucleotide sequence ID" value="NZ_BNAX01000002.1"/>
</dbReference>
<name>A0A557ZZ59_9PSEU</name>
<comment type="caution">
    <text evidence="1">The sequence shown here is derived from an EMBL/GenBank/DDBJ whole genome shotgun (WGS) entry which is preliminary data.</text>
</comment>
<accession>A0A557ZZ59</accession>
<proteinExistence type="predicted"/>
<protein>
    <submittedName>
        <fullName evidence="1">Uncharacterized protein</fullName>
    </submittedName>
</protein>
<dbReference type="Proteomes" id="UP000318578">
    <property type="component" value="Unassembled WGS sequence"/>
</dbReference>
<dbReference type="OrthoDB" id="3403955at2"/>
<dbReference type="NCBIfam" id="NF038175">
    <property type="entry name" value="IniB_NTERM"/>
    <property type="match status" value="1"/>
</dbReference>
<organism evidence="1 2">
    <name type="scientific">Amycolatopsis acidiphila</name>
    <dbReference type="NCBI Taxonomy" id="715473"/>
    <lineage>
        <taxon>Bacteria</taxon>
        <taxon>Bacillati</taxon>
        <taxon>Actinomycetota</taxon>
        <taxon>Actinomycetes</taxon>
        <taxon>Pseudonocardiales</taxon>
        <taxon>Pseudonocardiaceae</taxon>
        <taxon>Amycolatopsis</taxon>
    </lineage>
</organism>
<gene>
    <name evidence="1" type="ORF">FNH06_31975</name>
</gene>